<proteinExistence type="predicted"/>
<reference evidence="3" key="1">
    <citation type="journal article" date="2017" name="Nat. Ecol. Evol.">
        <title>Genome expansion and lineage-specific genetic innovations in the forest pathogenic fungi Armillaria.</title>
        <authorList>
            <person name="Sipos G."/>
            <person name="Prasanna A.N."/>
            <person name="Walter M.C."/>
            <person name="O'Connor E."/>
            <person name="Balint B."/>
            <person name="Krizsan K."/>
            <person name="Kiss B."/>
            <person name="Hess J."/>
            <person name="Varga T."/>
            <person name="Slot J."/>
            <person name="Riley R."/>
            <person name="Boka B."/>
            <person name="Rigling D."/>
            <person name="Barry K."/>
            <person name="Lee J."/>
            <person name="Mihaltcheva S."/>
            <person name="LaButti K."/>
            <person name="Lipzen A."/>
            <person name="Waldron R."/>
            <person name="Moloney N.M."/>
            <person name="Sperisen C."/>
            <person name="Kredics L."/>
            <person name="Vagvoelgyi C."/>
            <person name="Patrignani A."/>
            <person name="Fitzpatrick D."/>
            <person name="Nagy I."/>
            <person name="Doyle S."/>
            <person name="Anderson J.B."/>
            <person name="Grigoriev I.V."/>
            <person name="Gueldener U."/>
            <person name="Muensterkoetter M."/>
            <person name="Nagy L.G."/>
        </authorList>
    </citation>
    <scope>NUCLEOTIDE SEQUENCE [LARGE SCALE GENOMIC DNA]</scope>
    <source>
        <strain evidence="3">28-4</strain>
    </source>
</reference>
<keyword evidence="3" id="KW-1185">Reference proteome</keyword>
<name>A0A2H3BCF3_9AGAR</name>
<dbReference type="AlphaFoldDB" id="A0A2H3BCF3"/>
<feature type="compositionally biased region" description="Polar residues" evidence="1">
    <location>
        <begin position="1"/>
        <end position="15"/>
    </location>
</feature>
<gene>
    <name evidence="2" type="ORF">ARMSODRAFT_1019680</name>
</gene>
<evidence type="ECO:0000313" key="2">
    <source>
        <dbReference type="EMBL" id="PBK68551.1"/>
    </source>
</evidence>
<evidence type="ECO:0000313" key="3">
    <source>
        <dbReference type="Proteomes" id="UP000218334"/>
    </source>
</evidence>
<dbReference type="Proteomes" id="UP000218334">
    <property type="component" value="Unassembled WGS sequence"/>
</dbReference>
<feature type="compositionally biased region" description="Pro residues" evidence="1">
    <location>
        <begin position="50"/>
        <end position="63"/>
    </location>
</feature>
<dbReference type="EMBL" id="KZ293432">
    <property type="protein sequence ID" value="PBK68551.1"/>
    <property type="molecule type" value="Genomic_DNA"/>
</dbReference>
<accession>A0A2H3BCF3</accession>
<evidence type="ECO:0000256" key="1">
    <source>
        <dbReference type="SAM" id="MobiDB-lite"/>
    </source>
</evidence>
<feature type="region of interest" description="Disordered" evidence="1">
    <location>
        <begin position="1"/>
        <end position="110"/>
    </location>
</feature>
<feature type="compositionally biased region" description="Low complexity" evidence="1">
    <location>
        <begin position="16"/>
        <end position="30"/>
    </location>
</feature>
<protein>
    <submittedName>
        <fullName evidence="2">Uncharacterized protein</fullName>
    </submittedName>
</protein>
<sequence length="177" mass="17779">MPSPASSHDSSTLYTGSGPSSPGQHSSGYSTGSDMNIDSPPTALRAGIAPPGPSGGPSTPPRTAPSVQLQFDRRGRDSSPPPASQTDLLSALPIGRDHGASSAAPSPAPAPVLPPAPAAVLPPFAPVPVPDPAPPATSLMAEMIILGVIQGLAPYFDRLFALLLAIQQAAEAKATRK</sequence>
<organism evidence="2 3">
    <name type="scientific">Armillaria solidipes</name>
    <dbReference type="NCBI Taxonomy" id="1076256"/>
    <lineage>
        <taxon>Eukaryota</taxon>
        <taxon>Fungi</taxon>
        <taxon>Dikarya</taxon>
        <taxon>Basidiomycota</taxon>
        <taxon>Agaricomycotina</taxon>
        <taxon>Agaricomycetes</taxon>
        <taxon>Agaricomycetidae</taxon>
        <taxon>Agaricales</taxon>
        <taxon>Marasmiineae</taxon>
        <taxon>Physalacriaceae</taxon>
        <taxon>Armillaria</taxon>
    </lineage>
</organism>